<reference evidence="2 3" key="1">
    <citation type="submission" date="2017-11" db="EMBL/GenBank/DDBJ databases">
        <title>De novo assembly and phasing of dikaryotic genomes from two isolates of Puccinia coronata f. sp. avenae, the causal agent of oat crown rust.</title>
        <authorList>
            <person name="Miller M.E."/>
            <person name="Zhang Y."/>
            <person name="Omidvar V."/>
            <person name="Sperschneider J."/>
            <person name="Schwessinger B."/>
            <person name="Raley C."/>
            <person name="Palmer J.M."/>
            <person name="Garnica D."/>
            <person name="Upadhyaya N."/>
            <person name="Rathjen J."/>
            <person name="Taylor J.M."/>
            <person name="Park R.F."/>
            <person name="Dodds P.N."/>
            <person name="Hirsch C.D."/>
            <person name="Kianian S.F."/>
            <person name="Figueroa M."/>
        </authorList>
    </citation>
    <scope>NUCLEOTIDE SEQUENCE [LARGE SCALE GENOMIC DNA]</scope>
    <source>
        <strain evidence="2">12NC29</strain>
    </source>
</reference>
<dbReference type="Proteomes" id="UP000235388">
    <property type="component" value="Unassembled WGS sequence"/>
</dbReference>
<feature type="transmembrane region" description="Helical" evidence="1">
    <location>
        <begin position="81"/>
        <end position="100"/>
    </location>
</feature>
<dbReference type="EMBL" id="PGCJ01000357">
    <property type="protein sequence ID" value="PLW31106.1"/>
    <property type="molecule type" value="Genomic_DNA"/>
</dbReference>
<gene>
    <name evidence="2" type="ORF">PCANC_21478</name>
</gene>
<keyword evidence="1" id="KW-0812">Transmembrane</keyword>
<keyword evidence="3" id="KW-1185">Reference proteome</keyword>
<evidence type="ECO:0000313" key="3">
    <source>
        <dbReference type="Proteomes" id="UP000235388"/>
    </source>
</evidence>
<dbReference type="AlphaFoldDB" id="A0A2N5U035"/>
<keyword evidence="1" id="KW-1133">Transmembrane helix</keyword>
<name>A0A2N5U035_9BASI</name>
<comment type="caution">
    <text evidence="2">The sequence shown here is derived from an EMBL/GenBank/DDBJ whole genome shotgun (WGS) entry which is preliminary data.</text>
</comment>
<sequence>MSDKPVRQVCPTWDRSILSDAMSNKPGSMGLSDMGSDNCVQSRVEQRCLMNLSDMGLNRLFDPMSDNICSTAEQPNDMKRFMISLSILTTAFVLGIGAAVPPRVTKPLEAKRSPKDSTPFYPPVYGKAPCAAGCCQTVDGLPTGTIAPPPC</sequence>
<accession>A0A2N5U035</accession>
<keyword evidence="1" id="KW-0472">Membrane</keyword>
<evidence type="ECO:0000256" key="1">
    <source>
        <dbReference type="SAM" id="Phobius"/>
    </source>
</evidence>
<proteinExistence type="predicted"/>
<organism evidence="2 3">
    <name type="scientific">Puccinia coronata f. sp. avenae</name>
    <dbReference type="NCBI Taxonomy" id="200324"/>
    <lineage>
        <taxon>Eukaryota</taxon>
        <taxon>Fungi</taxon>
        <taxon>Dikarya</taxon>
        <taxon>Basidiomycota</taxon>
        <taxon>Pucciniomycotina</taxon>
        <taxon>Pucciniomycetes</taxon>
        <taxon>Pucciniales</taxon>
        <taxon>Pucciniaceae</taxon>
        <taxon>Puccinia</taxon>
    </lineage>
</organism>
<evidence type="ECO:0000313" key="2">
    <source>
        <dbReference type="EMBL" id="PLW31106.1"/>
    </source>
</evidence>
<protein>
    <submittedName>
        <fullName evidence="2">Uncharacterized protein</fullName>
    </submittedName>
</protein>